<gene>
    <name evidence="2" type="ORF">PSM7751_00597</name>
</gene>
<dbReference type="AlphaFoldDB" id="A0A1X6YEE5"/>
<keyword evidence="3" id="KW-1185">Reference proteome</keyword>
<evidence type="ECO:0000256" key="1">
    <source>
        <dbReference type="SAM" id="SignalP"/>
    </source>
</evidence>
<proteinExistence type="predicted"/>
<keyword evidence="1" id="KW-0732">Signal</keyword>
<evidence type="ECO:0000313" key="2">
    <source>
        <dbReference type="EMBL" id="SLN18196.1"/>
    </source>
</evidence>
<accession>A0A1X6YEE5</accession>
<dbReference type="NCBIfam" id="NF041384">
    <property type="entry name" value="YHS_seleno_dom"/>
    <property type="match status" value="1"/>
</dbReference>
<dbReference type="OrthoDB" id="344729at2"/>
<reference evidence="2 3" key="1">
    <citation type="submission" date="2017-03" db="EMBL/GenBank/DDBJ databases">
        <authorList>
            <person name="Afonso C.L."/>
            <person name="Miller P.J."/>
            <person name="Scott M.A."/>
            <person name="Spackman E."/>
            <person name="Goraichik I."/>
            <person name="Dimitrov K.M."/>
            <person name="Suarez D.L."/>
            <person name="Swayne D.E."/>
        </authorList>
    </citation>
    <scope>NUCLEOTIDE SEQUENCE [LARGE SCALE GENOMIC DNA]</scope>
    <source>
        <strain evidence="2 3">CECT 7751</strain>
    </source>
</reference>
<name>A0A1X6YEE5_9RHOB</name>
<dbReference type="Proteomes" id="UP000193963">
    <property type="component" value="Unassembled WGS sequence"/>
</dbReference>
<dbReference type="EMBL" id="FWFN01000001">
    <property type="protein sequence ID" value="SLN18196.1"/>
    <property type="molecule type" value="Genomic_DNA"/>
</dbReference>
<feature type="signal peptide" evidence="1">
    <location>
        <begin position="1"/>
        <end position="27"/>
    </location>
</feature>
<dbReference type="RefSeq" id="WP_085886477.1">
    <property type="nucleotide sequence ID" value="NZ_FWFN01000001.1"/>
</dbReference>
<sequence length="166" mass="17356">MTLKSTITPLLSAAVTLAALAAAPAFAADEYNVINGLGTEGNPIGMHAMDPVALTTLGAVTAGDPGQAVTHDGVSYYFASSISAETFKADPEAFLPQYGGFCAFAIGLGLKLDGDPHYADIRDGKLYLFVSEGAMRKYLEDPEGILAKSDTLWGDIRHTAIADLQS</sequence>
<feature type="chain" id="PRO_5012846724" evidence="1">
    <location>
        <begin position="28"/>
        <end position="166"/>
    </location>
</feature>
<evidence type="ECO:0000313" key="3">
    <source>
        <dbReference type="Proteomes" id="UP000193963"/>
    </source>
</evidence>
<protein>
    <submittedName>
        <fullName evidence="2">YHS domain protein</fullName>
    </submittedName>
</protein>
<organism evidence="2 3">
    <name type="scientific">Pseudooceanicola marinus</name>
    <dbReference type="NCBI Taxonomy" id="396013"/>
    <lineage>
        <taxon>Bacteria</taxon>
        <taxon>Pseudomonadati</taxon>
        <taxon>Pseudomonadota</taxon>
        <taxon>Alphaproteobacteria</taxon>
        <taxon>Rhodobacterales</taxon>
        <taxon>Paracoccaceae</taxon>
        <taxon>Pseudooceanicola</taxon>
    </lineage>
</organism>